<sequence>MMLLRLPSNMHMPVTISQVDLTLSTLPSASSTLLSLLASLVLLAFIRAAFLFMRSQPSPLKPGPGPQEDQKLRSRPQSSFGWGLITWDSLPAPPLSLAAASALIIGNGVGMGVGVATGKSSWQHQNRVPGPTFEHPTPGLYQTDVPVSMAKMIMSRHTGDTPDPGIAPPAIDGLDSRAPPTIDFVFFILSMFLILAWFCTDMFLGSAWTCFYHYCPSVSYYPHHPRPPRATPPYLSWKEAKNRVAQSNQTNVYISHQSNHEKLIPHAHAAMICTIHESCYMTTVDPPRPAHAAQPRP</sequence>
<feature type="transmembrane region" description="Helical" evidence="1">
    <location>
        <begin position="184"/>
        <end position="208"/>
    </location>
</feature>
<keyword evidence="3" id="KW-1185">Reference proteome</keyword>
<dbReference type="RefSeq" id="XP_001888227.1">
    <property type="nucleotide sequence ID" value="XM_001888192.1"/>
</dbReference>
<dbReference type="KEGG" id="lbc:LACBIDRAFT_312472"/>
<dbReference type="GeneID" id="6083826"/>
<dbReference type="InParanoid" id="B0DW92"/>
<evidence type="ECO:0000256" key="1">
    <source>
        <dbReference type="SAM" id="Phobius"/>
    </source>
</evidence>
<dbReference type="HOGENOM" id="CLU_081639_0_0_1"/>
<evidence type="ECO:0000313" key="3">
    <source>
        <dbReference type="Proteomes" id="UP000001194"/>
    </source>
</evidence>
<keyword evidence="1" id="KW-1133">Transmembrane helix</keyword>
<protein>
    <submittedName>
        <fullName evidence="2">Predicted protein</fullName>
    </submittedName>
</protein>
<proteinExistence type="predicted"/>
<gene>
    <name evidence="2" type="ORF">LACBIDRAFT_312472</name>
</gene>
<reference evidence="2 3" key="1">
    <citation type="journal article" date="2008" name="Nature">
        <title>The genome of Laccaria bicolor provides insights into mycorrhizal symbiosis.</title>
        <authorList>
            <person name="Martin F."/>
            <person name="Aerts A."/>
            <person name="Ahren D."/>
            <person name="Brun A."/>
            <person name="Danchin E.G.J."/>
            <person name="Duchaussoy F."/>
            <person name="Gibon J."/>
            <person name="Kohler A."/>
            <person name="Lindquist E."/>
            <person name="Pereda V."/>
            <person name="Salamov A."/>
            <person name="Shapiro H.J."/>
            <person name="Wuyts J."/>
            <person name="Blaudez D."/>
            <person name="Buee M."/>
            <person name="Brokstein P."/>
            <person name="Canbaeck B."/>
            <person name="Cohen D."/>
            <person name="Courty P.E."/>
            <person name="Coutinho P.M."/>
            <person name="Delaruelle C."/>
            <person name="Detter J.C."/>
            <person name="Deveau A."/>
            <person name="DiFazio S."/>
            <person name="Duplessis S."/>
            <person name="Fraissinet-Tachet L."/>
            <person name="Lucic E."/>
            <person name="Frey-Klett P."/>
            <person name="Fourrey C."/>
            <person name="Feussner I."/>
            <person name="Gay G."/>
            <person name="Grimwood J."/>
            <person name="Hoegger P.J."/>
            <person name="Jain P."/>
            <person name="Kilaru S."/>
            <person name="Labbe J."/>
            <person name="Lin Y.C."/>
            <person name="Legue V."/>
            <person name="Le Tacon F."/>
            <person name="Marmeisse R."/>
            <person name="Melayah D."/>
            <person name="Montanini B."/>
            <person name="Muratet M."/>
            <person name="Nehls U."/>
            <person name="Niculita-Hirzel H."/>
            <person name="Oudot-Le Secq M.P."/>
            <person name="Peter M."/>
            <person name="Quesneville H."/>
            <person name="Rajashekar B."/>
            <person name="Reich M."/>
            <person name="Rouhier N."/>
            <person name="Schmutz J."/>
            <person name="Yin T."/>
            <person name="Chalot M."/>
            <person name="Henrissat B."/>
            <person name="Kuees U."/>
            <person name="Lucas S."/>
            <person name="Van de Peer Y."/>
            <person name="Podila G.K."/>
            <person name="Polle A."/>
            <person name="Pukkila P.J."/>
            <person name="Richardson P.M."/>
            <person name="Rouze P."/>
            <person name="Sanders I.R."/>
            <person name="Stajich J.E."/>
            <person name="Tunlid A."/>
            <person name="Tuskan G."/>
            <person name="Grigoriev I.V."/>
        </authorList>
    </citation>
    <scope>NUCLEOTIDE SEQUENCE [LARGE SCALE GENOMIC DNA]</scope>
    <source>
        <strain evidence="3">S238N-H82 / ATCC MYA-4686</strain>
    </source>
</reference>
<name>B0DW92_LACBS</name>
<dbReference type="EMBL" id="DS547142">
    <property type="protein sequence ID" value="EDR01185.1"/>
    <property type="molecule type" value="Genomic_DNA"/>
</dbReference>
<keyword evidence="1" id="KW-0472">Membrane</keyword>
<evidence type="ECO:0000313" key="2">
    <source>
        <dbReference type="EMBL" id="EDR01185.1"/>
    </source>
</evidence>
<dbReference type="Proteomes" id="UP000001194">
    <property type="component" value="Unassembled WGS sequence"/>
</dbReference>
<keyword evidence="1" id="KW-0812">Transmembrane</keyword>
<organism evidence="3">
    <name type="scientific">Laccaria bicolor (strain S238N-H82 / ATCC MYA-4686)</name>
    <name type="common">Bicoloured deceiver</name>
    <name type="synonym">Laccaria laccata var. bicolor</name>
    <dbReference type="NCBI Taxonomy" id="486041"/>
    <lineage>
        <taxon>Eukaryota</taxon>
        <taxon>Fungi</taxon>
        <taxon>Dikarya</taxon>
        <taxon>Basidiomycota</taxon>
        <taxon>Agaricomycotina</taxon>
        <taxon>Agaricomycetes</taxon>
        <taxon>Agaricomycetidae</taxon>
        <taxon>Agaricales</taxon>
        <taxon>Agaricineae</taxon>
        <taxon>Hydnangiaceae</taxon>
        <taxon>Laccaria</taxon>
    </lineage>
</organism>
<feature type="transmembrane region" description="Helical" evidence="1">
    <location>
        <begin position="33"/>
        <end position="53"/>
    </location>
</feature>
<dbReference type="AlphaFoldDB" id="B0DW92"/>
<dbReference type="OrthoDB" id="2791511at2759"/>
<accession>B0DW92</accession>